<dbReference type="KEGG" id="bhu:bhn_I0370"/>
<name>A0A1D9NZ14_9FIRM</name>
<dbReference type="OrthoDB" id="5431593at2"/>
<proteinExistence type="predicted"/>
<dbReference type="EMBL" id="CP017831">
    <property type="protein sequence ID" value="AOZ95404.1"/>
    <property type="molecule type" value="Genomic_DNA"/>
</dbReference>
<evidence type="ECO:0000313" key="1">
    <source>
        <dbReference type="EMBL" id="AOZ95404.1"/>
    </source>
</evidence>
<accession>A0A1D9NZ14</accession>
<dbReference type="Proteomes" id="UP000179284">
    <property type="component" value="Chromosome I"/>
</dbReference>
<sequence>MHREDNEKKMRVSFDLDEVLFVSPLTHKTEPELMFPFNKIFKERLRLGTPDLINGLQALGYEVWVYTSSFRSERYIRTLFRLYKVKFDGIINGNRHLREVQKDHKETLPQKLPNRYRISLHVDDETVICSWGREYGFNTYQLEAQDDDWKDKIIARAEEIRGKSEP</sequence>
<organism evidence="1 2">
    <name type="scientific">Butyrivibrio hungatei</name>
    <dbReference type="NCBI Taxonomy" id="185008"/>
    <lineage>
        <taxon>Bacteria</taxon>
        <taxon>Bacillati</taxon>
        <taxon>Bacillota</taxon>
        <taxon>Clostridia</taxon>
        <taxon>Lachnospirales</taxon>
        <taxon>Lachnospiraceae</taxon>
        <taxon>Butyrivibrio</taxon>
    </lineage>
</organism>
<dbReference type="Gene3D" id="3.40.50.1000">
    <property type="entry name" value="HAD superfamily/HAD-like"/>
    <property type="match status" value="1"/>
</dbReference>
<dbReference type="InterPro" id="IPR023214">
    <property type="entry name" value="HAD_sf"/>
</dbReference>
<keyword evidence="2" id="KW-1185">Reference proteome</keyword>
<protein>
    <submittedName>
        <fullName evidence="1">Uncharacterized protein</fullName>
    </submittedName>
</protein>
<dbReference type="InterPro" id="IPR036412">
    <property type="entry name" value="HAD-like_sf"/>
</dbReference>
<reference evidence="2" key="1">
    <citation type="submission" date="2016-10" db="EMBL/GenBank/DDBJ databases">
        <title>The complete genome sequence of the rumen bacterium Butyrivibrio hungatei MB2003.</title>
        <authorList>
            <person name="Palevich N."/>
            <person name="Kelly W.J."/>
            <person name="Leahy S.C."/>
            <person name="Altermann E."/>
            <person name="Rakonjac J."/>
            <person name="Attwood G.T."/>
        </authorList>
    </citation>
    <scope>NUCLEOTIDE SEQUENCE [LARGE SCALE GENOMIC DNA]</scope>
    <source>
        <strain evidence="2">MB2003</strain>
    </source>
</reference>
<gene>
    <name evidence="1" type="ORF">bhn_I0370</name>
</gene>
<dbReference type="SUPFAM" id="SSF56784">
    <property type="entry name" value="HAD-like"/>
    <property type="match status" value="1"/>
</dbReference>
<evidence type="ECO:0000313" key="2">
    <source>
        <dbReference type="Proteomes" id="UP000179284"/>
    </source>
</evidence>
<dbReference type="AlphaFoldDB" id="A0A1D9NZ14"/>